<dbReference type="AlphaFoldDB" id="A0AAD7IS22"/>
<feature type="transmembrane region" description="Helical" evidence="1">
    <location>
        <begin position="100"/>
        <end position="127"/>
    </location>
</feature>
<evidence type="ECO:0000256" key="1">
    <source>
        <dbReference type="SAM" id="Phobius"/>
    </source>
</evidence>
<keyword evidence="1" id="KW-0812">Transmembrane</keyword>
<feature type="transmembrane region" description="Helical" evidence="1">
    <location>
        <begin position="65"/>
        <end position="88"/>
    </location>
</feature>
<dbReference type="Proteomes" id="UP001215280">
    <property type="component" value="Unassembled WGS sequence"/>
</dbReference>
<evidence type="ECO:0000313" key="3">
    <source>
        <dbReference type="Proteomes" id="UP001215280"/>
    </source>
</evidence>
<keyword evidence="1" id="KW-0472">Membrane</keyword>
<sequence>MRPQWPKAQVIYRLYKVWGGNKFICLPFVRCFLASIATGIGVIVSQTLRKPSQSIFSGALHDWPLAFFAMTFVVNIGCTCLIAYHILAVNRRTKILNIGALVPVAVVIVESGLVYAVSVVILFTLFLSNSSAYKIVQDMVGPILAVHACLAVT</sequence>
<keyword evidence="1" id="KW-1133">Transmembrane helix</keyword>
<accession>A0AAD7IS22</accession>
<comment type="caution">
    <text evidence="2">The sequence shown here is derived from an EMBL/GenBank/DDBJ whole genome shotgun (WGS) entry which is preliminary data.</text>
</comment>
<reference evidence="2" key="1">
    <citation type="submission" date="2023-03" db="EMBL/GenBank/DDBJ databases">
        <title>Massive genome expansion in bonnet fungi (Mycena s.s.) driven by repeated elements and novel gene families across ecological guilds.</title>
        <authorList>
            <consortium name="Lawrence Berkeley National Laboratory"/>
            <person name="Harder C.B."/>
            <person name="Miyauchi S."/>
            <person name="Viragh M."/>
            <person name="Kuo A."/>
            <person name="Thoen E."/>
            <person name="Andreopoulos B."/>
            <person name="Lu D."/>
            <person name="Skrede I."/>
            <person name="Drula E."/>
            <person name="Henrissat B."/>
            <person name="Morin E."/>
            <person name="Kohler A."/>
            <person name="Barry K."/>
            <person name="LaButti K."/>
            <person name="Morin E."/>
            <person name="Salamov A."/>
            <person name="Lipzen A."/>
            <person name="Mereny Z."/>
            <person name="Hegedus B."/>
            <person name="Baldrian P."/>
            <person name="Stursova M."/>
            <person name="Weitz H."/>
            <person name="Taylor A."/>
            <person name="Grigoriev I.V."/>
            <person name="Nagy L.G."/>
            <person name="Martin F."/>
            <person name="Kauserud H."/>
        </authorList>
    </citation>
    <scope>NUCLEOTIDE SEQUENCE</scope>
    <source>
        <strain evidence="2">CBHHK188m</strain>
    </source>
</reference>
<evidence type="ECO:0000313" key="2">
    <source>
        <dbReference type="EMBL" id="KAJ7749318.1"/>
    </source>
</evidence>
<dbReference type="EMBL" id="JARJLG010000086">
    <property type="protein sequence ID" value="KAJ7749318.1"/>
    <property type="molecule type" value="Genomic_DNA"/>
</dbReference>
<gene>
    <name evidence="2" type="ORF">DFH07DRAFT_961828</name>
</gene>
<proteinExistence type="predicted"/>
<protein>
    <submittedName>
        <fullName evidence="2">Uncharacterized protein</fullName>
    </submittedName>
</protein>
<name>A0AAD7IS22_9AGAR</name>
<organism evidence="2 3">
    <name type="scientific">Mycena maculata</name>
    <dbReference type="NCBI Taxonomy" id="230809"/>
    <lineage>
        <taxon>Eukaryota</taxon>
        <taxon>Fungi</taxon>
        <taxon>Dikarya</taxon>
        <taxon>Basidiomycota</taxon>
        <taxon>Agaricomycotina</taxon>
        <taxon>Agaricomycetes</taxon>
        <taxon>Agaricomycetidae</taxon>
        <taxon>Agaricales</taxon>
        <taxon>Marasmiineae</taxon>
        <taxon>Mycenaceae</taxon>
        <taxon>Mycena</taxon>
    </lineage>
</organism>
<feature type="transmembrane region" description="Helical" evidence="1">
    <location>
        <begin position="23"/>
        <end position="45"/>
    </location>
</feature>
<keyword evidence="3" id="KW-1185">Reference proteome</keyword>